<dbReference type="Proteomes" id="UP000077857">
    <property type="component" value="Unassembled WGS sequence"/>
</dbReference>
<evidence type="ECO:0000256" key="1">
    <source>
        <dbReference type="ARBA" id="ARBA00004651"/>
    </source>
</evidence>
<dbReference type="FunFam" id="1.10.3470.10:FF:000001">
    <property type="entry name" value="Vitamin B12 ABC transporter permease BtuC"/>
    <property type="match status" value="1"/>
</dbReference>
<dbReference type="RefSeq" id="WP_064040996.1">
    <property type="nucleotide sequence ID" value="NZ_LUUJ01000086.1"/>
</dbReference>
<dbReference type="InterPro" id="IPR000522">
    <property type="entry name" value="ABC_transptr_permease_BtuC"/>
</dbReference>
<dbReference type="OrthoDB" id="9055647at2"/>
<keyword evidence="5 8" id="KW-0812">Transmembrane</keyword>
<keyword evidence="6 8" id="KW-1133">Transmembrane helix</keyword>
<evidence type="ECO:0000313" key="10">
    <source>
        <dbReference type="Proteomes" id="UP000077857"/>
    </source>
</evidence>
<dbReference type="Gene3D" id="1.10.3470.10">
    <property type="entry name" value="ABC transporter involved in vitamin B12 uptake, BtuC"/>
    <property type="match status" value="1"/>
</dbReference>
<evidence type="ECO:0000256" key="4">
    <source>
        <dbReference type="ARBA" id="ARBA00022475"/>
    </source>
</evidence>
<gene>
    <name evidence="9" type="ORF">A1507_01075</name>
</gene>
<feature type="transmembrane region" description="Helical" evidence="8">
    <location>
        <begin position="113"/>
        <end position="132"/>
    </location>
</feature>
<sequence>MTVHVATATAGPRVRLKPALTRAGLCWLLALLLAVAALAALGSGAVAISAGQAVAIVADRFGIALPWPFGADQQAVLLAIRAPRLVLGLLVGGALAASGAAMQGLFRNPLADPALIGVSSGAALAAVTVIVLRDSLFGAVAGAFGAYLLPLAAIAGGFAVSWLVYRLADSGDRLDVASLLLSGIAINALAGSATGLLVYLADDDQLRSLTFWSLGSLNGAGWDGVAIGAPFLLANLLLLPWLADALNALLLGEAEAGHLGFPVERIKTGVVALVALGVGAAVALSGVIGFVGLVVPHLLRLALGPDHRWLLPASALLGALLLICADYLARSLAAPAEIPIGIVTGLLGSPFFLWLLFRQKLMGH</sequence>
<protein>
    <submittedName>
        <fullName evidence="9">Heme ABC transporter permease</fullName>
    </submittedName>
</protein>
<dbReference type="EMBL" id="LUUJ01000086">
    <property type="protein sequence ID" value="OAI14825.1"/>
    <property type="molecule type" value="Genomic_DNA"/>
</dbReference>
<feature type="transmembrane region" description="Helical" evidence="8">
    <location>
        <begin position="336"/>
        <end position="357"/>
    </location>
</feature>
<comment type="subcellular location">
    <subcellularLocation>
        <location evidence="1">Cell membrane</location>
        <topology evidence="1">Multi-pass membrane protein</topology>
    </subcellularLocation>
</comment>
<dbReference type="GO" id="GO:0033214">
    <property type="term" value="P:siderophore-iron import into cell"/>
    <property type="evidence" value="ECO:0007669"/>
    <property type="project" value="TreeGrafter"/>
</dbReference>
<dbReference type="GO" id="GO:0005886">
    <property type="term" value="C:plasma membrane"/>
    <property type="evidence" value="ECO:0007669"/>
    <property type="project" value="UniProtKB-SubCell"/>
</dbReference>
<feature type="transmembrane region" description="Helical" evidence="8">
    <location>
        <begin position="309"/>
        <end position="329"/>
    </location>
</feature>
<dbReference type="PANTHER" id="PTHR30472:SF25">
    <property type="entry name" value="ABC TRANSPORTER PERMEASE PROTEIN MJ0876-RELATED"/>
    <property type="match status" value="1"/>
</dbReference>
<evidence type="ECO:0000313" key="9">
    <source>
        <dbReference type="EMBL" id="OAI14825.1"/>
    </source>
</evidence>
<dbReference type="SUPFAM" id="SSF81345">
    <property type="entry name" value="ABC transporter involved in vitamin B12 uptake, BtuC"/>
    <property type="match status" value="1"/>
</dbReference>
<proteinExistence type="inferred from homology"/>
<dbReference type="GO" id="GO:0022857">
    <property type="term" value="F:transmembrane transporter activity"/>
    <property type="evidence" value="ECO:0007669"/>
    <property type="project" value="InterPro"/>
</dbReference>
<evidence type="ECO:0000256" key="7">
    <source>
        <dbReference type="ARBA" id="ARBA00023136"/>
    </source>
</evidence>
<name>A0A177NAA5_9GAMM</name>
<comment type="similarity">
    <text evidence="2">Belongs to the binding-protein-dependent transport system permease family. FecCD subfamily.</text>
</comment>
<evidence type="ECO:0000256" key="6">
    <source>
        <dbReference type="ARBA" id="ARBA00022989"/>
    </source>
</evidence>
<feature type="transmembrane region" description="Helical" evidence="8">
    <location>
        <begin position="270"/>
        <end position="297"/>
    </location>
</feature>
<dbReference type="PANTHER" id="PTHR30472">
    <property type="entry name" value="FERRIC ENTEROBACTIN TRANSPORT SYSTEM PERMEASE PROTEIN"/>
    <property type="match status" value="1"/>
</dbReference>
<dbReference type="CDD" id="cd06550">
    <property type="entry name" value="TM_ABC_iron-siderophores_like"/>
    <property type="match status" value="1"/>
</dbReference>
<evidence type="ECO:0000256" key="2">
    <source>
        <dbReference type="ARBA" id="ARBA00007935"/>
    </source>
</evidence>
<keyword evidence="7 8" id="KW-0472">Membrane</keyword>
<dbReference type="InterPro" id="IPR037294">
    <property type="entry name" value="ABC_BtuC-like"/>
</dbReference>
<evidence type="ECO:0000256" key="5">
    <source>
        <dbReference type="ARBA" id="ARBA00022692"/>
    </source>
</evidence>
<feature type="transmembrane region" description="Helical" evidence="8">
    <location>
        <begin position="85"/>
        <end position="106"/>
    </location>
</feature>
<accession>A0A177NAA5</accession>
<organism evidence="9 10">
    <name type="scientific">Methylomonas koyamae</name>
    <dbReference type="NCBI Taxonomy" id="702114"/>
    <lineage>
        <taxon>Bacteria</taxon>
        <taxon>Pseudomonadati</taxon>
        <taxon>Pseudomonadota</taxon>
        <taxon>Gammaproteobacteria</taxon>
        <taxon>Methylococcales</taxon>
        <taxon>Methylococcaceae</taxon>
        <taxon>Methylomonas</taxon>
    </lineage>
</organism>
<keyword evidence="4" id="KW-1003">Cell membrane</keyword>
<feature type="transmembrane region" description="Helical" evidence="8">
    <location>
        <begin position="144"/>
        <end position="165"/>
    </location>
</feature>
<dbReference type="AlphaFoldDB" id="A0A177NAA5"/>
<evidence type="ECO:0000256" key="8">
    <source>
        <dbReference type="SAM" id="Phobius"/>
    </source>
</evidence>
<feature type="transmembrane region" description="Helical" evidence="8">
    <location>
        <begin position="177"/>
        <end position="200"/>
    </location>
</feature>
<keyword evidence="3" id="KW-0813">Transport</keyword>
<evidence type="ECO:0000256" key="3">
    <source>
        <dbReference type="ARBA" id="ARBA00022448"/>
    </source>
</evidence>
<reference evidence="9 10" key="1">
    <citation type="submission" date="2016-03" db="EMBL/GenBank/DDBJ databases">
        <authorList>
            <person name="Ploux O."/>
        </authorList>
    </citation>
    <scope>NUCLEOTIDE SEQUENCE [LARGE SCALE GENOMIC DNA]</scope>
    <source>
        <strain evidence="9 10">R-45378</strain>
    </source>
</reference>
<comment type="caution">
    <text evidence="9">The sequence shown here is derived from an EMBL/GenBank/DDBJ whole genome shotgun (WGS) entry which is preliminary data.</text>
</comment>
<dbReference type="Pfam" id="PF01032">
    <property type="entry name" value="FecCD"/>
    <property type="match status" value="1"/>
</dbReference>
<feature type="transmembrane region" description="Helical" evidence="8">
    <location>
        <begin position="220"/>
        <end position="242"/>
    </location>
</feature>